<evidence type="ECO:0000313" key="1">
    <source>
        <dbReference type="EMBL" id="GLB37634.1"/>
    </source>
</evidence>
<keyword evidence="2" id="KW-1185">Reference proteome</keyword>
<organism evidence="1 2">
    <name type="scientific">Lyophyllum shimeji</name>
    <name type="common">Hon-shimeji</name>
    <name type="synonym">Tricholoma shimeji</name>
    <dbReference type="NCBI Taxonomy" id="47721"/>
    <lineage>
        <taxon>Eukaryota</taxon>
        <taxon>Fungi</taxon>
        <taxon>Dikarya</taxon>
        <taxon>Basidiomycota</taxon>
        <taxon>Agaricomycotina</taxon>
        <taxon>Agaricomycetes</taxon>
        <taxon>Agaricomycetidae</taxon>
        <taxon>Agaricales</taxon>
        <taxon>Tricholomatineae</taxon>
        <taxon>Lyophyllaceae</taxon>
        <taxon>Lyophyllum</taxon>
    </lineage>
</organism>
<name>A0A9P3PLI6_LYOSH</name>
<accession>A0A9P3PLI6</accession>
<sequence>MPSELTNPENWRHGELEASLPYIQGYAIDRLRTVGAHQFSLEAKLSCLKGQLRNSRFSPPGHSTTAGSEWGKGTTRSGILTIHWRALLTEGEQNEHIDVRSTSGLSSDTYIRQASNQCADHRATTLTSLGSLNRASAAD</sequence>
<dbReference type="Proteomes" id="UP001063166">
    <property type="component" value="Unassembled WGS sequence"/>
</dbReference>
<proteinExistence type="predicted"/>
<evidence type="ECO:0000313" key="2">
    <source>
        <dbReference type="Proteomes" id="UP001063166"/>
    </source>
</evidence>
<reference evidence="1" key="1">
    <citation type="submission" date="2022-07" db="EMBL/GenBank/DDBJ databases">
        <title>The genome of Lyophyllum shimeji provides insight into the initial evolution of ectomycorrhizal fungal genome.</title>
        <authorList>
            <person name="Kobayashi Y."/>
            <person name="Shibata T."/>
            <person name="Hirakawa H."/>
            <person name="Shigenobu S."/>
            <person name="Nishiyama T."/>
            <person name="Yamada A."/>
            <person name="Hasebe M."/>
            <person name="Kawaguchi M."/>
        </authorList>
    </citation>
    <scope>NUCLEOTIDE SEQUENCE</scope>
    <source>
        <strain evidence="1">AT787</strain>
    </source>
</reference>
<gene>
    <name evidence="1" type="ORF">LshimejAT787_0406850</name>
</gene>
<protein>
    <submittedName>
        <fullName evidence="1">Uncharacterized protein</fullName>
    </submittedName>
</protein>
<dbReference type="AlphaFoldDB" id="A0A9P3PLI6"/>
<comment type="caution">
    <text evidence="1">The sequence shown here is derived from an EMBL/GenBank/DDBJ whole genome shotgun (WGS) entry which is preliminary data.</text>
</comment>
<dbReference type="EMBL" id="BRPK01000004">
    <property type="protein sequence ID" value="GLB37634.1"/>
    <property type="molecule type" value="Genomic_DNA"/>
</dbReference>